<sequence length="161" mass="18487">MANTPSITRIRANEDARIETPILMLFPEFLKALLAVVERERELRHVDYWDPAYSAWLTAAENAQDHVLDLQMAILGEEPRVPVEKSLRLSVYLFKLAQAADSGHKLAAFRKLVRERSHDFLIVEETDFDRLCNDRIEQVLRTLDSFMSLELIDDVAAPTAH</sequence>
<dbReference type="EMBL" id="MPZV01000005">
    <property type="protein sequence ID" value="OOY22615.1"/>
    <property type="molecule type" value="Genomic_DNA"/>
</dbReference>
<dbReference type="RefSeq" id="WP_078606161.1">
    <property type="nucleotide sequence ID" value="NZ_MPZV01000005.1"/>
</dbReference>
<reference evidence="1 2" key="1">
    <citation type="submission" date="2016-11" db="EMBL/GenBank/DDBJ databases">
        <title>A multilocus sequence analysis scheme for characterization of bacteria in the genus Thioclava.</title>
        <authorList>
            <person name="Liu Y."/>
            <person name="Shao Z."/>
        </authorList>
    </citation>
    <scope>NUCLEOTIDE SEQUENCE [LARGE SCALE GENOMIC DNA]</scope>
    <source>
        <strain evidence="1 2">TAW-CT134</strain>
    </source>
</reference>
<dbReference type="Proteomes" id="UP000190787">
    <property type="component" value="Unassembled WGS sequence"/>
</dbReference>
<organism evidence="1 2">
    <name type="scientific">Thioclava sediminum</name>
    <dbReference type="NCBI Taxonomy" id="1915319"/>
    <lineage>
        <taxon>Bacteria</taxon>
        <taxon>Pseudomonadati</taxon>
        <taxon>Pseudomonadota</taxon>
        <taxon>Alphaproteobacteria</taxon>
        <taxon>Rhodobacterales</taxon>
        <taxon>Paracoccaceae</taxon>
        <taxon>Thioclava</taxon>
    </lineage>
</organism>
<proteinExistence type="predicted"/>
<accession>A0ABX3MSE2</accession>
<evidence type="ECO:0000313" key="2">
    <source>
        <dbReference type="Proteomes" id="UP000190787"/>
    </source>
</evidence>
<evidence type="ECO:0000313" key="1">
    <source>
        <dbReference type="EMBL" id="OOY22615.1"/>
    </source>
</evidence>
<keyword evidence="2" id="KW-1185">Reference proteome</keyword>
<protein>
    <submittedName>
        <fullName evidence="1">Uncharacterized protein</fullName>
    </submittedName>
</protein>
<gene>
    <name evidence="1" type="ORF">BMI91_18330</name>
</gene>
<comment type="caution">
    <text evidence="1">The sequence shown here is derived from an EMBL/GenBank/DDBJ whole genome shotgun (WGS) entry which is preliminary data.</text>
</comment>
<name>A0ABX3MSE2_9RHOB</name>